<dbReference type="RefSeq" id="XP_004338300.1">
    <property type="nucleotide sequence ID" value="XM_004338252.1"/>
</dbReference>
<dbReference type="GO" id="GO:0009082">
    <property type="term" value="P:branched-chain amino acid biosynthetic process"/>
    <property type="evidence" value="ECO:0007669"/>
    <property type="project" value="UniProtKB-KW"/>
</dbReference>
<dbReference type="EMBL" id="KB008001">
    <property type="protein sequence ID" value="ELR16287.1"/>
    <property type="molecule type" value="Genomic_DNA"/>
</dbReference>
<dbReference type="AlphaFoldDB" id="L8GTN4"/>
<dbReference type="InterPro" id="IPR036038">
    <property type="entry name" value="Aminotransferase-like"/>
</dbReference>
<dbReference type="SUPFAM" id="SSF56752">
    <property type="entry name" value="D-aminoacid aminotransferase-like PLP-dependent enzymes"/>
    <property type="match status" value="1"/>
</dbReference>
<dbReference type="Gene3D" id="3.30.470.10">
    <property type="match status" value="1"/>
</dbReference>
<accession>L8GTN4</accession>
<dbReference type="InterPro" id="IPR018300">
    <property type="entry name" value="Aminotrans_IV_CS"/>
</dbReference>
<dbReference type="InterPro" id="IPR001544">
    <property type="entry name" value="Aminotrans_IV"/>
</dbReference>
<dbReference type="InterPro" id="IPR043132">
    <property type="entry name" value="BCAT-like_C"/>
</dbReference>
<keyword evidence="3 9" id="KW-0032">Aminotransferase</keyword>
<dbReference type="NCBIfam" id="TIGR01123">
    <property type="entry name" value="ilvE_II"/>
    <property type="match status" value="1"/>
</dbReference>
<keyword evidence="5 8" id="KW-0663">Pyridoxal phosphate</keyword>
<evidence type="ECO:0000256" key="8">
    <source>
        <dbReference type="RuleBase" id="RU004516"/>
    </source>
</evidence>
<dbReference type="GeneID" id="14917025"/>
<dbReference type="OrthoDB" id="409992at2759"/>
<keyword evidence="11" id="KW-1185">Reference proteome</keyword>
<evidence type="ECO:0000256" key="3">
    <source>
        <dbReference type="ARBA" id="ARBA00022576"/>
    </source>
</evidence>
<evidence type="ECO:0000256" key="2">
    <source>
        <dbReference type="ARBA" id="ARBA00009320"/>
    </source>
</evidence>
<dbReference type="Gene3D" id="3.20.10.10">
    <property type="entry name" value="D-amino Acid Aminotransferase, subunit A, domain 2"/>
    <property type="match status" value="1"/>
</dbReference>
<dbReference type="PANTHER" id="PTHR42825">
    <property type="entry name" value="AMINO ACID AMINOTRANSFERASE"/>
    <property type="match status" value="1"/>
</dbReference>
<dbReference type="GO" id="GO:0008652">
    <property type="term" value="P:amino acid biosynthetic process"/>
    <property type="evidence" value="ECO:0007669"/>
    <property type="project" value="UniProtKB-KW"/>
</dbReference>
<dbReference type="Proteomes" id="UP000011083">
    <property type="component" value="Unassembled WGS sequence"/>
</dbReference>
<evidence type="ECO:0000256" key="4">
    <source>
        <dbReference type="ARBA" id="ARBA00022679"/>
    </source>
</evidence>
<dbReference type="EC" id="2.6.1.42" evidence="9"/>
<evidence type="ECO:0000256" key="5">
    <source>
        <dbReference type="ARBA" id="ARBA00022898"/>
    </source>
</evidence>
<dbReference type="NCBIfam" id="NF009897">
    <property type="entry name" value="PRK13357.1"/>
    <property type="match status" value="1"/>
</dbReference>
<keyword evidence="9" id="KW-0028">Amino-acid biosynthesis</keyword>
<dbReference type="CDD" id="cd01557">
    <property type="entry name" value="BCAT_beta_family"/>
    <property type="match status" value="1"/>
</dbReference>
<sequence>MGFNLTRTDFMYVANTPKGSDFGRGEIRKYGPLELEPAATVFSYGQSLFEGLKAFRTANNRIVIFRPTENCKRMNEGAARFLMSPIPEDVFMDGIKETVKANAHYVPPFGKGALYLRPIVFGSGPALGVAPSPVFTFVIYASPVGNYFKGGIRGINLIASEDVHRAAPKGAGYVKAAGNYAPCFQIQQASKKAGYDEVLFLDAKEDKYVEEAGASNFFCVTPDDTIHTPSLRGTILPGVTRKSLIHLAREKGIKVNEGSVSIDTVCQAKEAFCSGTGASVTPVASVTYKGNKYLFNNGEVGKVTRDLYDTLVGIQTERVPDNYGWLYDPFADKQ</sequence>
<feature type="modified residue" description="N6-(pyridoxal phosphate)lysine" evidence="6">
    <location>
        <position position="175"/>
    </location>
</feature>
<protein>
    <recommendedName>
        <fullName evidence="9">Branched-chain-amino-acid aminotransferase</fullName>
        <ecNumber evidence="9">2.6.1.42</ecNumber>
    </recommendedName>
</protein>
<evidence type="ECO:0000256" key="7">
    <source>
        <dbReference type="RuleBase" id="RU004106"/>
    </source>
</evidence>
<dbReference type="GO" id="GO:0052655">
    <property type="term" value="F:L-valine-2-oxoglutarate transaminase activity"/>
    <property type="evidence" value="ECO:0007669"/>
    <property type="project" value="RHEA"/>
</dbReference>
<dbReference type="PIRSF" id="PIRSF006468">
    <property type="entry name" value="BCAT1"/>
    <property type="match status" value="1"/>
</dbReference>
<dbReference type="GO" id="GO:0052656">
    <property type="term" value="F:L-isoleucine-2-oxoglutarate transaminase activity"/>
    <property type="evidence" value="ECO:0007669"/>
    <property type="project" value="RHEA"/>
</dbReference>
<comment type="catalytic activity">
    <reaction evidence="9">
        <text>L-isoleucine + 2-oxoglutarate = (S)-3-methyl-2-oxopentanoate + L-glutamate</text>
        <dbReference type="Rhea" id="RHEA:24801"/>
        <dbReference type="ChEBI" id="CHEBI:16810"/>
        <dbReference type="ChEBI" id="CHEBI:29985"/>
        <dbReference type="ChEBI" id="CHEBI:35146"/>
        <dbReference type="ChEBI" id="CHEBI:58045"/>
        <dbReference type="EC" id="2.6.1.42"/>
    </reaction>
</comment>
<comment type="cofactor">
    <cofactor evidence="1 8">
        <name>pyridoxal 5'-phosphate</name>
        <dbReference type="ChEBI" id="CHEBI:597326"/>
    </cofactor>
</comment>
<evidence type="ECO:0000256" key="9">
    <source>
        <dbReference type="RuleBase" id="RU004517"/>
    </source>
</evidence>
<dbReference type="InterPro" id="IPR033939">
    <property type="entry name" value="BCAT_family"/>
</dbReference>
<dbReference type="InterPro" id="IPR043131">
    <property type="entry name" value="BCAT-like_N"/>
</dbReference>
<keyword evidence="9" id="KW-0100">Branched-chain amino acid biosynthesis</keyword>
<dbReference type="Pfam" id="PF01063">
    <property type="entry name" value="Aminotran_4"/>
    <property type="match status" value="1"/>
</dbReference>
<evidence type="ECO:0000313" key="11">
    <source>
        <dbReference type="Proteomes" id="UP000011083"/>
    </source>
</evidence>
<evidence type="ECO:0000313" key="10">
    <source>
        <dbReference type="EMBL" id="ELR16287.1"/>
    </source>
</evidence>
<dbReference type="KEGG" id="acan:ACA1_202700"/>
<proteinExistence type="inferred from homology"/>
<name>L8GTN4_ACACF</name>
<comment type="catalytic activity">
    <reaction evidence="9">
        <text>L-leucine + 2-oxoglutarate = 4-methyl-2-oxopentanoate + L-glutamate</text>
        <dbReference type="Rhea" id="RHEA:18321"/>
        <dbReference type="ChEBI" id="CHEBI:16810"/>
        <dbReference type="ChEBI" id="CHEBI:17865"/>
        <dbReference type="ChEBI" id="CHEBI:29985"/>
        <dbReference type="ChEBI" id="CHEBI:57427"/>
        <dbReference type="EC" id="2.6.1.42"/>
    </reaction>
</comment>
<comment type="catalytic activity">
    <reaction evidence="9">
        <text>L-valine + 2-oxoglutarate = 3-methyl-2-oxobutanoate + L-glutamate</text>
        <dbReference type="Rhea" id="RHEA:24813"/>
        <dbReference type="ChEBI" id="CHEBI:11851"/>
        <dbReference type="ChEBI" id="CHEBI:16810"/>
        <dbReference type="ChEBI" id="CHEBI:29985"/>
        <dbReference type="ChEBI" id="CHEBI:57762"/>
        <dbReference type="EC" id="2.6.1.42"/>
    </reaction>
</comment>
<dbReference type="PROSITE" id="PS00770">
    <property type="entry name" value="AA_TRANSFER_CLASS_4"/>
    <property type="match status" value="1"/>
</dbReference>
<evidence type="ECO:0000256" key="1">
    <source>
        <dbReference type="ARBA" id="ARBA00001933"/>
    </source>
</evidence>
<dbReference type="InterPro" id="IPR005786">
    <property type="entry name" value="B_amino_transII"/>
</dbReference>
<dbReference type="GO" id="GO:0052654">
    <property type="term" value="F:L-leucine-2-oxoglutarate transaminase activity"/>
    <property type="evidence" value="ECO:0007669"/>
    <property type="project" value="RHEA"/>
</dbReference>
<comment type="similarity">
    <text evidence="2 7">Belongs to the class-IV pyridoxal-phosphate-dependent aminotransferase family.</text>
</comment>
<dbReference type="STRING" id="1257118.L8GTN4"/>
<organism evidence="10 11">
    <name type="scientific">Acanthamoeba castellanii (strain ATCC 30010 / Neff)</name>
    <dbReference type="NCBI Taxonomy" id="1257118"/>
    <lineage>
        <taxon>Eukaryota</taxon>
        <taxon>Amoebozoa</taxon>
        <taxon>Discosea</taxon>
        <taxon>Longamoebia</taxon>
        <taxon>Centramoebida</taxon>
        <taxon>Acanthamoebidae</taxon>
        <taxon>Acanthamoeba</taxon>
    </lineage>
</organism>
<dbReference type="PANTHER" id="PTHR42825:SF2">
    <property type="entry name" value="BRANCHED-CHAIN-AMINO-ACID AMINOTRANSFERASE 3, CHLOROPLASTIC-RELATED"/>
    <property type="match status" value="1"/>
</dbReference>
<dbReference type="VEuPathDB" id="AmoebaDB:ACA1_202700"/>
<dbReference type="OMA" id="CHEVKQV"/>
<gene>
    <name evidence="10" type="ORF">ACA1_202700</name>
</gene>
<evidence type="ECO:0000256" key="6">
    <source>
        <dbReference type="PIRSR" id="PIRSR006468-1"/>
    </source>
</evidence>
<keyword evidence="4 9" id="KW-0808">Transferase</keyword>
<reference evidence="10 11" key="1">
    <citation type="journal article" date="2013" name="Genome Biol.">
        <title>Genome of Acanthamoeba castellanii highlights extensive lateral gene transfer and early evolution of tyrosine kinase signaling.</title>
        <authorList>
            <person name="Clarke M."/>
            <person name="Lohan A.J."/>
            <person name="Liu B."/>
            <person name="Lagkouvardos I."/>
            <person name="Roy S."/>
            <person name="Zafar N."/>
            <person name="Bertelli C."/>
            <person name="Schilde C."/>
            <person name="Kianianmomeni A."/>
            <person name="Burglin T.R."/>
            <person name="Frech C."/>
            <person name="Turcotte B."/>
            <person name="Kopec K.O."/>
            <person name="Synnott J.M."/>
            <person name="Choo C."/>
            <person name="Paponov I."/>
            <person name="Finkler A."/>
            <person name="Soon Heng Tan C."/>
            <person name="Hutchins A.P."/>
            <person name="Weinmeier T."/>
            <person name="Rattei T."/>
            <person name="Chu J.S."/>
            <person name="Gimenez G."/>
            <person name="Irimia M."/>
            <person name="Rigden D.J."/>
            <person name="Fitzpatrick D.A."/>
            <person name="Lorenzo-Morales J."/>
            <person name="Bateman A."/>
            <person name="Chiu C.H."/>
            <person name="Tang P."/>
            <person name="Hegemann P."/>
            <person name="Fromm H."/>
            <person name="Raoult D."/>
            <person name="Greub G."/>
            <person name="Miranda-Saavedra D."/>
            <person name="Chen N."/>
            <person name="Nash P."/>
            <person name="Ginger M.L."/>
            <person name="Horn M."/>
            <person name="Schaap P."/>
            <person name="Caler L."/>
            <person name="Loftus B."/>
        </authorList>
    </citation>
    <scope>NUCLEOTIDE SEQUENCE [LARGE SCALE GENOMIC DNA]</scope>
    <source>
        <strain evidence="10 11">Neff</strain>
    </source>
</reference>